<evidence type="ECO:0000313" key="4">
    <source>
        <dbReference type="EMBL" id="EGC16038.1"/>
    </source>
</evidence>
<evidence type="ECO:0000256" key="1">
    <source>
        <dbReference type="ARBA" id="ARBA00023125"/>
    </source>
</evidence>
<name>A0A828RJ90_LIMRT</name>
<dbReference type="AlphaFoldDB" id="A0A828RJ90"/>
<feature type="domain" description="HTH cro/C1-type" evidence="2">
    <location>
        <begin position="22"/>
        <end position="76"/>
    </location>
</feature>
<dbReference type="Pfam" id="PF01381">
    <property type="entry name" value="HTH_3"/>
    <property type="match status" value="1"/>
</dbReference>
<keyword evidence="1 4" id="KW-0238">DNA-binding</keyword>
<evidence type="ECO:0000259" key="2">
    <source>
        <dbReference type="PROSITE" id="PS50943"/>
    </source>
</evidence>
<dbReference type="SMART" id="SM00530">
    <property type="entry name" value="HTH_XRE"/>
    <property type="match status" value="1"/>
</dbReference>
<dbReference type="CDD" id="cd00093">
    <property type="entry name" value="HTH_XRE"/>
    <property type="match status" value="1"/>
</dbReference>
<dbReference type="PANTHER" id="PTHR46558:SF11">
    <property type="entry name" value="HTH-TYPE TRANSCRIPTIONAL REGULATOR XRE"/>
    <property type="match status" value="1"/>
</dbReference>
<proteinExistence type="predicted"/>
<dbReference type="EMBL" id="ACGX02000002">
    <property type="protein sequence ID" value="EGC16038.1"/>
    <property type="molecule type" value="Genomic_DNA"/>
</dbReference>
<evidence type="ECO:0000313" key="3">
    <source>
        <dbReference type="EMBL" id="EGC13989.1"/>
    </source>
</evidence>
<dbReference type="PANTHER" id="PTHR46558">
    <property type="entry name" value="TRACRIPTIONAL REGULATORY PROTEIN-RELATED-RELATED"/>
    <property type="match status" value="1"/>
</dbReference>
<evidence type="ECO:0000313" key="5">
    <source>
        <dbReference type="Proteomes" id="UP000004335"/>
    </source>
</evidence>
<dbReference type="PROSITE" id="PS50943">
    <property type="entry name" value="HTH_CROC1"/>
    <property type="match status" value="1"/>
</dbReference>
<dbReference type="Gene3D" id="1.10.260.40">
    <property type="entry name" value="lambda repressor-like DNA-binding domains"/>
    <property type="match status" value="1"/>
</dbReference>
<reference evidence="4 5" key="1">
    <citation type="submission" date="2011-01" db="EMBL/GenBank/DDBJ databases">
        <authorList>
            <person name="Muzny D."/>
            <person name="Qin X."/>
            <person name="Buhay C."/>
            <person name="Dugan-Rocha S."/>
            <person name="Ding Y."/>
            <person name="Chen G."/>
            <person name="Hawes A."/>
            <person name="Holder M."/>
            <person name="Jhangiani S."/>
            <person name="Johnson A."/>
            <person name="Khan Z."/>
            <person name="Li Z."/>
            <person name="Liu W."/>
            <person name="Liu X."/>
            <person name="Perez L."/>
            <person name="Shen H."/>
            <person name="Wang Q."/>
            <person name="Watt J."/>
            <person name="Xi L."/>
            <person name="Xin Y."/>
            <person name="Zhou J."/>
            <person name="Deng J."/>
            <person name="Jiang H."/>
            <person name="Liu Y."/>
            <person name="Qu J."/>
            <person name="Song X.-Z."/>
            <person name="Zhang L."/>
            <person name="Villasana D."/>
            <person name="Johnson A."/>
            <person name="Liu J."/>
            <person name="Liyanage D."/>
            <person name="Lorensuhewa L."/>
            <person name="Robinson T."/>
            <person name="Song A."/>
            <person name="Song B.-B."/>
            <person name="Dinh H."/>
            <person name="Thornton R."/>
            <person name="Coyle M."/>
            <person name="Francisco L."/>
            <person name="Jackson L."/>
            <person name="Javaid M."/>
            <person name="Korchina V."/>
            <person name="Kovar C."/>
            <person name="Mata R."/>
            <person name="Mathew T."/>
            <person name="Ngo R."/>
            <person name="Nguyen L."/>
            <person name="Nguyen N."/>
            <person name="Okwuonu G."/>
            <person name="Ongeri F."/>
            <person name="Pham C."/>
            <person name="Simmons D."/>
            <person name="Wilczek-Boney K."/>
            <person name="Hale W."/>
            <person name="Jakkamsetti A."/>
            <person name="Pham P."/>
            <person name="Ruth R."/>
            <person name="San Lucas F."/>
            <person name="Warren J."/>
            <person name="Zhang J."/>
            <person name="Zhao Z."/>
            <person name="Zhou C."/>
            <person name="Zhu D."/>
            <person name="Lee S."/>
            <person name="Bess C."/>
            <person name="Blankenburg K."/>
            <person name="Forbes L."/>
            <person name="Fu Q."/>
            <person name="Gubbala S."/>
            <person name="Hirani K."/>
            <person name="Jayaseelan J.C."/>
            <person name="Lara F."/>
            <person name="Munidasa M."/>
            <person name="Palculict T."/>
            <person name="Patil S."/>
            <person name="Pu L.-L."/>
            <person name="Saada N."/>
            <person name="Tang L."/>
            <person name="Weissenberger G."/>
            <person name="Zhu Y."/>
            <person name="Hemphill L."/>
            <person name="Shang Y."/>
            <person name="Youmans B."/>
            <person name="Ayvaz T."/>
            <person name="Ross M."/>
            <person name="Santibanez J."/>
            <person name="Aqrawi P."/>
            <person name="Gross S."/>
            <person name="Joshi V."/>
            <person name="Fowler G."/>
            <person name="Nazareth L."/>
            <person name="Reid J."/>
            <person name="Worley K."/>
            <person name="Petrosino J."/>
            <person name="Highlander S."/>
            <person name="Gibbs R."/>
        </authorList>
    </citation>
    <scope>NUCLEOTIDE SEQUENCE [LARGE SCALE GENOMIC DNA]</scope>
    <source>
        <strain evidence="4 5">MM4-1A</strain>
    </source>
</reference>
<accession>A0A828RJ90</accession>
<dbReference type="InterPro" id="IPR001387">
    <property type="entry name" value="Cro/C1-type_HTH"/>
</dbReference>
<comment type="caution">
    <text evidence="4">The sequence shown here is derived from an EMBL/GenBank/DDBJ whole genome shotgun (WGS) entry which is preliminary data.</text>
</comment>
<dbReference type="Proteomes" id="UP000004335">
    <property type="component" value="Unassembled WGS sequence"/>
</dbReference>
<sequence length="157" mass="18282">MRKAQQEKEAIRLNDDILREKIIKLREERGWSQAELARRINMNNTALNKVEKGTRKLSSSELSELASAFNVTTDYLLGRTPTPQFTRRDERDVQKTLEEMFNGLSDKNALSYMKNGDQEIDEEDAELLRASLENAIRMSKILAKKKFTPKKYRKNDD</sequence>
<organism evidence="4 5">
    <name type="scientific">Limosilactobacillus reuteri MM4-1A</name>
    <dbReference type="NCBI Taxonomy" id="548485"/>
    <lineage>
        <taxon>Bacteria</taxon>
        <taxon>Bacillati</taxon>
        <taxon>Bacillota</taxon>
        <taxon>Bacilli</taxon>
        <taxon>Lactobacillales</taxon>
        <taxon>Lactobacillaceae</taxon>
        <taxon>Limosilactobacillus</taxon>
    </lineage>
</organism>
<gene>
    <name evidence="4" type="ORF">HMPREF0536_10066</name>
    <name evidence="3" type="ORF">HMPREF0536_11125</name>
</gene>
<dbReference type="EMBL" id="ACGX02000007">
    <property type="protein sequence ID" value="EGC13989.1"/>
    <property type="molecule type" value="Genomic_DNA"/>
</dbReference>
<dbReference type="InterPro" id="IPR010982">
    <property type="entry name" value="Lambda_DNA-bd_dom_sf"/>
</dbReference>
<dbReference type="GO" id="GO:0003677">
    <property type="term" value="F:DNA binding"/>
    <property type="evidence" value="ECO:0007669"/>
    <property type="project" value="UniProtKB-KW"/>
</dbReference>
<dbReference type="SUPFAM" id="SSF47413">
    <property type="entry name" value="lambda repressor-like DNA-binding domains"/>
    <property type="match status" value="1"/>
</dbReference>
<protein>
    <submittedName>
        <fullName evidence="4">DNA-binding helix-turn-helix protein</fullName>
    </submittedName>
</protein>